<name>A0A1V6TSJ8_9EURO</name>
<organism evidence="1 2">
    <name type="scientific">Penicillium flavigenum</name>
    <dbReference type="NCBI Taxonomy" id="254877"/>
    <lineage>
        <taxon>Eukaryota</taxon>
        <taxon>Fungi</taxon>
        <taxon>Dikarya</taxon>
        <taxon>Ascomycota</taxon>
        <taxon>Pezizomycotina</taxon>
        <taxon>Eurotiomycetes</taxon>
        <taxon>Eurotiomycetidae</taxon>
        <taxon>Eurotiales</taxon>
        <taxon>Aspergillaceae</taxon>
        <taxon>Penicillium</taxon>
    </lineage>
</organism>
<evidence type="ECO:0000313" key="2">
    <source>
        <dbReference type="Proteomes" id="UP000191342"/>
    </source>
</evidence>
<dbReference type="OrthoDB" id="5396at2759"/>
<dbReference type="PANTHER" id="PTHR34861">
    <property type="match status" value="1"/>
</dbReference>
<evidence type="ECO:0000313" key="1">
    <source>
        <dbReference type="EMBL" id="OQE28964.1"/>
    </source>
</evidence>
<dbReference type="InterPro" id="IPR037175">
    <property type="entry name" value="KFase_sf"/>
</dbReference>
<dbReference type="Gene3D" id="3.50.30.50">
    <property type="entry name" value="Putative cyclase"/>
    <property type="match status" value="1"/>
</dbReference>
<dbReference type="AlphaFoldDB" id="A0A1V6TSJ8"/>
<dbReference type="GO" id="GO:0004061">
    <property type="term" value="F:arylformamidase activity"/>
    <property type="evidence" value="ECO:0007669"/>
    <property type="project" value="InterPro"/>
</dbReference>
<dbReference type="EMBL" id="MLQL01000004">
    <property type="protein sequence ID" value="OQE28964.1"/>
    <property type="molecule type" value="Genomic_DNA"/>
</dbReference>
<comment type="caution">
    <text evidence="1">The sequence shown here is derived from an EMBL/GenBank/DDBJ whole genome shotgun (WGS) entry which is preliminary data.</text>
</comment>
<accession>A0A1V6TSJ8</accession>
<keyword evidence="2" id="KW-1185">Reference proteome</keyword>
<dbReference type="GO" id="GO:0019441">
    <property type="term" value="P:L-tryptophan catabolic process to kynurenine"/>
    <property type="evidence" value="ECO:0007669"/>
    <property type="project" value="InterPro"/>
</dbReference>
<dbReference type="Proteomes" id="UP000191342">
    <property type="component" value="Unassembled WGS sequence"/>
</dbReference>
<dbReference type="PANTHER" id="PTHR34861:SF10">
    <property type="entry name" value="CYCLASE"/>
    <property type="match status" value="1"/>
</dbReference>
<proteinExistence type="predicted"/>
<protein>
    <submittedName>
        <fullName evidence="1">Uncharacterized protein</fullName>
    </submittedName>
</protein>
<gene>
    <name evidence="1" type="ORF">PENFLA_c004G00879</name>
</gene>
<reference evidence="2" key="1">
    <citation type="journal article" date="2017" name="Nat. Microbiol.">
        <title>Global analysis of biosynthetic gene clusters reveals vast potential of secondary metabolite production in Penicillium species.</title>
        <authorList>
            <person name="Nielsen J.C."/>
            <person name="Grijseels S."/>
            <person name="Prigent S."/>
            <person name="Ji B."/>
            <person name="Dainat J."/>
            <person name="Nielsen K.F."/>
            <person name="Frisvad J.C."/>
            <person name="Workman M."/>
            <person name="Nielsen J."/>
        </authorList>
    </citation>
    <scope>NUCLEOTIDE SEQUENCE [LARGE SCALE GENOMIC DNA]</scope>
    <source>
        <strain evidence="2">IBT 14082</strain>
    </source>
</reference>
<sequence>MSIAVTHIADLIPLSITGEHTPHLRIGQIYCHQRGCETGRGVLTDFNSYAQSHGISYDQFSSFRIGDIELEAVAASQGITFQAGDILLIRFGVTETLGQTTGAEKAAAMNSDTMCGLYGSK</sequence>